<evidence type="ECO:0000313" key="2">
    <source>
        <dbReference type="Proteomes" id="UP001172109"/>
    </source>
</evidence>
<dbReference type="RefSeq" id="WP_105817631.1">
    <property type="nucleotide sequence ID" value="NZ_CADEUY010000004.1"/>
</dbReference>
<sequence>MDAHSMIGAITAGLARQERLLKLDTPLGSNALIRHRAYGRSRIGRDYLFMIGCVSTSNDCSHAKQARSIMRRTRIVLLISCLLEACSKSENTASPLPDVSAVRLNLAFACRNSVMLPKDFK</sequence>
<dbReference type="EMBL" id="JAUJQS010000011">
    <property type="protein sequence ID" value="MDN7566284.1"/>
    <property type="molecule type" value="Genomic_DNA"/>
</dbReference>
<comment type="caution">
    <text evidence="1">The sequence shown here is derived from an EMBL/GenBank/DDBJ whole genome shotgun (WGS) entry which is preliminary data.</text>
</comment>
<proteinExistence type="predicted"/>
<protein>
    <submittedName>
        <fullName evidence="1">Uncharacterized protein</fullName>
    </submittedName>
</protein>
<dbReference type="Proteomes" id="UP001172109">
    <property type="component" value="Unassembled WGS sequence"/>
</dbReference>
<gene>
    <name evidence="1" type="ORF">QZM56_17380</name>
</gene>
<dbReference type="AlphaFoldDB" id="A0AAP4R2G7"/>
<evidence type="ECO:0000313" key="1">
    <source>
        <dbReference type="EMBL" id="MDN7566284.1"/>
    </source>
</evidence>
<reference evidence="1" key="1">
    <citation type="submission" date="2023-07" db="EMBL/GenBank/DDBJ databases">
        <title>A collection of bacterial strains from the Burkholderia cepacia Research Laboratory and Repository.</title>
        <authorList>
            <person name="Lipuma J."/>
            <person name="Spilker T."/>
            <person name="Caverly L."/>
        </authorList>
    </citation>
    <scope>NUCLEOTIDE SEQUENCE</scope>
    <source>
        <strain evidence="1">AU44979</strain>
    </source>
</reference>
<accession>A0AAP4R2G7</accession>
<organism evidence="1 2">
    <name type="scientific">Burkholderia contaminans</name>
    <dbReference type="NCBI Taxonomy" id="488447"/>
    <lineage>
        <taxon>Bacteria</taxon>
        <taxon>Pseudomonadati</taxon>
        <taxon>Pseudomonadota</taxon>
        <taxon>Betaproteobacteria</taxon>
        <taxon>Burkholderiales</taxon>
        <taxon>Burkholderiaceae</taxon>
        <taxon>Burkholderia</taxon>
        <taxon>Burkholderia cepacia complex</taxon>
    </lineage>
</organism>
<name>A0AAP4R2G7_9BURK</name>